<gene>
    <name evidence="3" type="ORF">ABV300_07435</name>
</gene>
<evidence type="ECO:0000259" key="2">
    <source>
        <dbReference type="PROSITE" id="PS51371"/>
    </source>
</evidence>
<dbReference type="InterPro" id="IPR000644">
    <property type="entry name" value="CBS_dom"/>
</dbReference>
<dbReference type="InterPro" id="IPR046342">
    <property type="entry name" value="CBS_dom_sf"/>
</dbReference>
<dbReference type="RefSeq" id="WP_353714239.1">
    <property type="nucleotide sequence ID" value="NZ_CP159307.1"/>
</dbReference>
<name>A0AAU8G7V3_9CHLR</name>
<dbReference type="CDD" id="cd02205">
    <property type="entry name" value="CBS_pair_SF"/>
    <property type="match status" value="1"/>
</dbReference>
<evidence type="ECO:0000313" key="3">
    <source>
        <dbReference type="EMBL" id="XCH32977.1"/>
    </source>
</evidence>
<reference evidence="3" key="1">
    <citation type="submission" date="2024-06" db="EMBL/GenBank/DDBJ databases">
        <title>A Novel Isolate, Dehalogenimonas sp. Strain 4OHTPN, Dechlorinates Aromatic 4 Hydroxy chlorothalonil by a Novel Reductive Dehalogenase.</title>
        <authorList>
            <person name="Liu G."/>
        </authorList>
    </citation>
    <scope>NUCLEOTIDE SEQUENCE</scope>
    <source>
        <strain evidence="3">4OHTPN</strain>
    </source>
</reference>
<dbReference type="PROSITE" id="PS51371">
    <property type="entry name" value="CBS"/>
    <property type="match status" value="1"/>
</dbReference>
<protein>
    <submittedName>
        <fullName evidence="3">CBS domain-containing protein</fullName>
    </submittedName>
</protein>
<dbReference type="SUPFAM" id="SSF54631">
    <property type="entry name" value="CBS-domain pair"/>
    <property type="match status" value="1"/>
</dbReference>
<sequence length="165" mass="18384">MPPFWYNETVKRQSLFMSDIFKLHGNASISIDESASLKQVIGVYAADPGIRGVFLIDSKKRLSSMVSRHAIQKWAQYQLFGKWHDSPCSEFTHIVDNVPAKQVAHGTPDKLSLKLGDDLETAFDKMMMLNEDVLPVVDDDGNIIGDLSLSEILVKALDASEETLC</sequence>
<organism evidence="3">
    <name type="scientific">Dehalogenimonas sp. 4OHTPN</name>
    <dbReference type="NCBI Taxonomy" id="3166643"/>
    <lineage>
        <taxon>Bacteria</taxon>
        <taxon>Bacillati</taxon>
        <taxon>Chloroflexota</taxon>
        <taxon>Dehalococcoidia</taxon>
        <taxon>Dehalococcoidales</taxon>
        <taxon>Dehalococcoidaceae</taxon>
        <taxon>Dehalogenimonas</taxon>
    </lineage>
</organism>
<feature type="domain" description="CBS" evidence="2">
    <location>
        <begin position="106"/>
        <end position="162"/>
    </location>
</feature>
<dbReference type="Gene3D" id="3.10.580.10">
    <property type="entry name" value="CBS-domain"/>
    <property type="match status" value="1"/>
</dbReference>
<dbReference type="EMBL" id="CP159307">
    <property type="protein sequence ID" value="XCH32977.1"/>
    <property type="molecule type" value="Genomic_DNA"/>
</dbReference>
<dbReference type="AlphaFoldDB" id="A0AAU8G7V3"/>
<accession>A0AAU8G7V3</accession>
<keyword evidence="1" id="KW-0129">CBS domain</keyword>
<evidence type="ECO:0000256" key="1">
    <source>
        <dbReference type="PROSITE-ProRule" id="PRU00703"/>
    </source>
</evidence>
<proteinExistence type="predicted"/>
<dbReference type="Pfam" id="PF00571">
    <property type="entry name" value="CBS"/>
    <property type="match status" value="1"/>
</dbReference>